<dbReference type="STRING" id="576137.A0A1L7XP76"/>
<organism evidence="2 3">
    <name type="scientific">Phialocephala subalpina</name>
    <dbReference type="NCBI Taxonomy" id="576137"/>
    <lineage>
        <taxon>Eukaryota</taxon>
        <taxon>Fungi</taxon>
        <taxon>Dikarya</taxon>
        <taxon>Ascomycota</taxon>
        <taxon>Pezizomycotina</taxon>
        <taxon>Leotiomycetes</taxon>
        <taxon>Helotiales</taxon>
        <taxon>Mollisiaceae</taxon>
        <taxon>Phialocephala</taxon>
        <taxon>Phialocephala fortinii species complex</taxon>
    </lineage>
</organism>
<evidence type="ECO:0000313" key="3">
    <source>
        <dbReference type="Proteomes" id="UP000184330"/>
    </source>
</evidence>
<evidence type="ECO:0000313" key="2">
    <source>
        <dbReference type="EMBL" id="CZR66833.1"/>
    </source>
</evidence>
<sequence>MEKYQYTPLPPDRSEIRLVRLQPGLPGSDVQIEILHAQLSTNPDYEALSYAWGYPDPTETIYVRKASHKLGRLFNPSKPQKTRKRHKRSSTLGIAENLFAALQHLRCPAEPRTLWIDAICINQGDMDERSSEVVEMGSIYNNAREVIVWLGPSSPNSDLALQTLKLIGEGNTYDPDEMTNKTKPGSWPNTLGNNTEVLISHKESWFAVKDILTREWFSRLWVFQEIVLARKATLVVGEKSLDWKITTSGLEWIWMKSAVLDELIEYLDFGNLLTNPVGPIIRRGCKATANGLSHTLNHTRKLVCSDPRDRLYAIRSLLYPERSRIIVPDYFSTVEEVYTNFAKEWLSKLGDAELFAYCEISQTSQDIDLPSWVPDWRRTNTTNFNGRCSGDSRAFPTVGSPGSSLSIEGVVVGSLSYASPLVMSFRTGTEIQEICRSWMQLSMSEGIRGHFSFGYFAEMIVGGQMAEKNPVREKIWPGLDEVRTFLTDLNNLDDPSYLDPEAAGKILYEIRRAIGGRSFFKTGEGHIGVGPPSARLGDRVAVILGCYLPLILRLDELSEEKRFRIVGSCYVPGIMDAEALLGPLPSGWSARQENVQDGQSVMMFANGDCRTQKDPRLPPLPSPWRYIYGDEEAAQEEAENLEDMMKQWFENVETGDRTDFDPRLTPEFLRERGVAVEELILV</sequence>
<accession>A0A1L7XP76</accession>
<feature type="domain" description="Heterokaryon incompatibility" evidence="1">
    <location>
        <begin position="45"/>
        <end position="225"/>
    </location>
</feature>
<dbReference type="PANTHER" id="PTHR24148">
    <property type="entry name" value="ANKYRIN REPEAT DOMAIN-CONTAINING PROTEIN 39 HOMOLOG-RELATED"/>
    <property type="match status" value="1"/>
</dbReference>
<dbReference type="Pfam" id="PF06985">
    <property type="entry name" value="HET"/>
    <property type="match status" value="1"/>
</dbReference>
<dbReference type="Pfam" id="PF26639">
    <property type="entry name" value="Het-6_barrel"/>
    <property type="match status" value="1"/>
</dbReference>
<gene>
    <name evidence="2" type="ORF">PAC_16734</name>
</gene>
<dbReference type="InterPro" id="IPR052895">
    <property type="entry name" value="HetReg/Transcr_Mod"/>
</dbReference>
<keyword evidence="3" id="KW-1185">Reference proteome</keyword>
<dbReference type="InterPro" id="IPR010730">
    <property type="entry name" value="HET"/>
</dbReference>
<evidence type="ECO:0000259" key="1">
    <source>
        <dbReference type="Pfam" id="PF06985"/>
    </source>
</evidence>
<reference evidence="2 3" key="1">
    <citation type="submission" date="2016-03" db="EMBL/GenBank/DDBJ databases">
        <authorList>
            <person name="Ploux O."/>
        </authorList>
    </citation>
    <scope>NUCLEOTIDE SEQUENCE [LARGE SCALE GENOMIC DNA]</scope>
    <source>
        <strain evidence="2 3">UAMH 11012</strain>
    </source>
</reference>
<name>A0A1L7XP76_9HELO</name>
<proteinExistence type="predicted"/>
<dbReference type="PANTHER" id="PTHR24148:SF64">
    <property type="entry name" value="HETEROKARYON INCOMPATIBILITY DOMAIN-CONTAINING PROTEIN"/>
    <property type="match status" value="1"/>
</dbReference>
<protein>
    <recommendedName>
        <fullName evidence="1">Heterokaryon incompatibility domain-containing protein</fullName>
    </recommendedName>
</protein>
<dbReference type="OrthoDB" id="4850726at2759"/>
<dbReference type="Proteomes" id="UP000184330">
    <property type="component" value="Unassembled WGS sequence"/>
</dbReference>
<dbReference type="EMBL" id="FJOG01000040">
    <property type="protein sequence ID" value="CZR66833.1"/>
    <property type="molecule type" value="Genomic_DNA"/>
</dbReference>
<dbReference type="AlphaFoldDB" id="A0A1L7XP76"/>